<protein>
    <recommendedName>
        <fullName evidence="3">Short chain dehydrogenase</fullName>
    </recommendedName>
</protein>
<dbReference type="PANTHER" id="PTHR45458">
    <property type="entry name" value="SHORT-CHAIN DEHYDROGENASE/REDUCTASE SDR"/>
    <property type="match status" value="1"/>
</dbReference>
<dbReference type="InterPro" id="IPR036291">
    <property type="entry name" value="NAD(P)-bd_dom_sf"/>
</dbReference>
<accession>A0A6A5R160</accession>
<sequence>MPSYVITGVNRGIGYAFLQNLSSNPANTIVGLVRNVADTEAKIAEWKTPNIHLLPFDLRDPESLQKAAAATSKITSGSLDWLIANAGLIPEWSSYDPLSVLGRDAARLTQELNECFSTNVVGQVHLFNAFMPLILKGEVKKVLTLSSGLADTEVAAKYKLYEGAPYSISKAAMNMVTSKYQAEFADKGVLFLGICPGPVNTGQYEHITEEDRKKLMHRAEKFEAYAPGNKGLSEPDDAVKDVLRVAENASLANGDGGAYLSHFGTKRWL</sequence>
<dbReference type="GO" id="GO:0016616">
    <property type="term" value="F:oxidoreductase activity, acting on the CH-OH group of donors, NAD or NADP as acceptor"/>
    <property type="evidence" value="ECO:0007669"/>
    <property type="project" value="TreeGrafter"/>
</dbReference>
<evidence type="ECO:0000313" key="2">
    <source>
        <dbReference type="Proteomes" id="UP000800096"/>
    </source>
</evidence>
<dbReference type="PRINTS" id="PR00081">
    <property type="entry name" value="GDHRDH"/>
</dbReference>
<dbReference type="SUPFAM" id="SSF51735">
    <property type="entry name" value="NAD(P)-binding Rossmann-fold domains"/>
    <property type="match status" value="1"/>
</dbReference>
<evidence type="ECO:0008006" key="3">
    <source>
        <dbReference type="Google" id="ProtNLM"/>
    </source>
</evidence>
<dbReference type="PANTHER" id="PTHR45458:SF3">
    <property type="entry name" value="CHAIN DEHYDROGENASE (ATSC), PUTATIVE-RELATED"/>
    <property type="match status" value="1"/>
</dbReference>
<dbReference type="Proteomes" id="UP000800096">
    <property type="component" value="Unassembled WGS sequence"/>
</dbReference>
<gene>
    <name evidence="1" type="ORF">BDU57DRAFT_488030</name>
</gene>
<dbReference type="AlphaFoldDB" id="A0A6A5R160"/>
<dbReference type="EMBL" id="ML979132">
    <property type="protein sequence ID" value="KAF1920868.1"/>
    <property type="molecule type" value="Genomic_DNA"/>
</dbReference>
<dbReference type="OrthoDB" id="7289984at2759"/>
<name>A0A6A5R160_AMPQU</name>
<organism evidence="1 2">
    <name type="scientific">Ampelomyces quisqualis</name>
    <name type="common">Powdery mildew agent</name>
    <dbReference type="NCBI Taxonomy" id="50730"/>
    <lineage>
        <taxon>Eukaryota</taxon>
        <taxon>Fungi</taxon>
        <taxon>Dikarya</taxon>
        <taxon>Ascomycota</taxon>
        <taxon>Pezizomycotina</taxon>
        <taxon>Dothideomycetes</taxon>
        <taxon>Pleosporomycetidae</taxon>
        <taxon>Pleosporales</taxon>
        <taxon>Pleosporineae</taxon>
        <taxon>Phaeosphaeriaceae</taxon>
        <taxon>Ampelomyces</taxon>
    </lineage>
</organism>
<dbReference type="Gene3D" id="3.40.50.720">
    <property type="entry name" value="NAD(P)-binding Rossmann-like Domain"/>
    <property type="match status" value="1"/>
</dbReference>
<dbReference type="Pfam" id="PF00106">
    <property type="entry name" value="adh_short"/>
    <property type="match status" value="1"/>
</dbReference>
<dbReference type="InterPro" id="IPR052184">
    <property type="entry name" value="SDR_enzymes"/>
</dbReference>
<proteinExistence type="predicted"/>
<reference evidence="1" key="1">
    <citation type="journal article" date="2020" name="Stud. Mycol.">
        <title>101 Dothideomycetes genomes: a test case for predicting lifestyles and emergence of pathogens.</title>
        <authorList>
            <person name="Haridas S."/>
            <person name="Albert R."/>
            <person name="Binder M."/>
            <person name="Bloem J."/>
            <person name="Labutti K."/>
            <person name="Salamov A."/>
            <person name="Andreopoulos B."/>
            <person name="Baker S."/>
            <person name="Barry K."/>
            <person name="Bills G."/>
            <person name="Bluhm B."/>
            <person name="Cannon C."/>
            <person name="Castanera R."/>
            <person name="Culley D."/>
            <person name="Daum C."/>
            <person name="Ezra D."/>
            <person name="Gonzalez J."/>
            <person name="Henrissat B."/>
            <person name="Kuo A."/>
            <person name="Liang C."/>
            <person name="Lipzen A."/>
            <person name="Lutzoni F."/>
            <person name="Magnuson J."/>
            <person name="Mondo S."/>
            <person name="Nolan M."/>
            <person name="Ohm R."/>
            <person name="Pangilinan J."/>
            <person name="Park H.-J."/>
            <person name="Ramirez L."/>
            <person name="Alfaro M."/>
            <person name="Sun H."/>
            <person name="Tritt A."/>
            <person name="Yoshinaga Y."/>
            <person name="Zwiers L.-H."/>
            <person name="Turgeon B."/>
            <person name="Goodwin S."/>
            <person name="Spatafora J."/>
            <person name="Crous P."/>
            <person name="Grigoriev I."/>
        </authorList>
    </citation>
    <scope>NUCLEOTIDE SEQUENCE</scope>
    <source>
        <strain evidence="1">HMLAC05119</strain>
    </source>
</reference>
<evidence type="ECO:0000313" key="1">
    <source>
        <dbReference type="EMBL" id="KAF1920868.1"/>
    </source>
</evidence>
<dbReference type="InterPro" id="IPR002347">
    <property type="entry name" value="SDR_fam"/>
</dbReference>
<keyword evidence="2" id="KW-1185">Reference proteome</keyword>